<accession>A0A069ST14</accession>
<dbReference type="AlphaFoldDB" id="A0A069ST14"/>
<dbReference type="Proteomes" id="UP000027661">
    <property type="component" value="Unassembled WGS sequence"/>
</dbReference>
<reference evidence="1 2" key="1">
    <citation type="submission" date="2014-04" db="EMBL/GenBank/DDBJ databases">
        <authorList>
            <person name="Sears C."/>
            <person name="Carroll K."/>
            <person name="Sack B.R."/>
            <person name="Qadri F."/>
            <person name="Myers L.L."/>
            <person name="Chung G.-T."/>
            <person name="Escheverria P."/>
            <person name="Fraser C.M."/>
            <person name="Sadzewicz L."/>
            <person name="Shefchek K.A."/>
            <person name="Tallon L."/>
            <person name="Das S.P."/>
            <person name="Daugherty S."/>
            <person name="Mongodin E.F."/>
        </authorList>
    </citation>
    <scope>NUCLEOTIDE SEQUENCE [LARGE SCALE GENOMIC DNA]</scope>
    <source>
        <strain evidence="1 2">3975 RP4</strain>
    </source>
</reference>
<organism evidence="1 2">
    <name type="scientific">Phocaeicola vulgatus str. 3975 RP4</name>
    <dbReference type="NCBI Taxonomy" id="1339352"/>
    <lineage>
        <taxon>Bacteria</taxon>
        <taxon>Pseudomonadati</taxon>
        <taxon>Bacteroidota</taxon>
        <taxon>Bacteroidia</taxon>
        <taxon>Bacteroidales</taxon>
        <taxon>Bacteroidaceae</taxon>
        <taxon>Phocaeicola</taxon>
    </lineage>
</organism>
<comment type="caution">
    <text evidence="1">The sequence shown here is derived from an EMBL/GenBank/DDBJ whole genome shotgun (WGS) entry which is preliminary data.</text>
</comment>
<dbReference type="PATRIC" id="fig|1339352.3.peg.1503"/>
<protein>
    <submittedName>
        <fullName evidence="1">Uncharacterized protein</fullName>
    </submittedName>
</protein>
<proteinExistence type="predicted"/>
<evidence type="ECO:0000313" key="2">
    <source>
        <dbReference type="Proteomes" id="UP000027661"/>
    </source>
</evidence>
<evidence type="ECO:0000313" key="1">
    <source>
        <dbReference type="EMBL" id="KDS54868.1"/>
    </source>
</evidence>
<dbReference type="EMBL" id="JNHM01000019">
    <property type="protein sequence ID" value="KDS54868.1"/>
    <property type="molecule type" value="Genomic_DNA"/>
</dbReference>
<gene>
    <name evidence="1" type="ORF">M099_1551</name>
</gene>
<name>A0A069ST14_PHOVU</name>
<sequence length="39" mass="4555">MGNNFFFHIVWCSLFFSEGEAVLFLKVKGLNKTLFHVFS</sequence>